<dbReference type="SUPFAM" id="SSF53335">
    <property type="entry name" value="S-adenosyl-L-methionine-dependent methyltransferases"/>
    <property type="match status" value="1"/>
</dbReference>
<organism evidence="5 6">
    <name type="scientific">Nitrosomonas halophila</name>
    <dbReference type="NCBI Taxonomy" id="44576"/>
    <lineage>
        <taxon>Bacteria</taxon>
        <taxon>Pseudomonadati</taxon>
        <taxon>Pseudomonadota</taxon>
        <taxon>Betaproteobacteria</taxon>
        <taxon>Nitrosomonadales</taxon>
        <taxon>Nitrosomonadaceae</taxon>
        <taxon>Nitrosomonas</taxon>
    </lineage>
</organism>
<dbReference type="Proteomes" id="UP000198640">
    <property type="component" value="Unassembled WGS sequence"/>
</dbReference>
<dbReference type="Pfam" id="PF13871">
    <property type="entry name" value="Helicase_C_4"/>
    <property type="match status" value="1"/>
</dbReference>
<evidence type="ECO:0000256" key="2">
    <source>
        <dbReference type="SAM" id="MobiDB-lite"/>
    </source>
</evidence>
<dbReference type="RefSeq" id="WP_218132834.1">
    <property type="nucleotide sequence ID" value="NZ_FNOY01000066.1"/>
</dbReference>
<dbReference type="Gene3D" id="3.40.50.300">
    <property type="entry name" value="P-loop containing nucleotide triphosphate hydrolases"/>
    <property type="match status" value="1"/>
</dbReference>
<feature type="compositionally biased region" description="Gly residues" evidence="2">
    <location>
        <begin position="449"/>
        <end position="462"/>
    </location>
</feature>
<dbReference type="SUPFAM" id="SSF52540">
    <property type="entry name" value="P-loop containing nucleoside triphosphate hydrolases"/>
    <property type="match status" value="1"/>
</dbReference>
<dbReference type="GO" id="GO:0006355">
    <property type="term" value="P:regulation of DNA-templated transcription"/>
    <property type="evidence" value="ECO:0007669"/>
    <property type="project" value="InterPro"/>
</dbReference>
<dbReference type="Pfam" id="PF13872">
    <property type="entry name" value="AAA_34"/>
    <property type="match status" value="1"/>
</dbReference>
<proteinExistence type="inferred from homology"/>
<dbReference type="Gene3D" id="3.40.50.150">
    <property type="entry name" value="Vaccinia Virus protein VP39"/>
    <property type="match status" value="1"/>
</dbReference>
<feature type="domain" description="Strawberry notch AAA" evidence="4">
    <location>
        <begin position="504"/>
        <end position="814"/>
    </location>
</feature>
<dbReference type="PANTHER" id="PTHR12706">
    <property type="entry name" value="STRAWBERRY NOTCH-RELATED"/>
    <property type="match status" value="1"/>
</dbReference>
<dbReference type="InterPro" id="IPR027417">
    <property type="entry name" value="P-loop_NTPase"/>
</dbReference>
<accession>A0A1H3MYI9</accession>
<protein>
    <submittedName>
        <fullName evidence="5">C-terminal domain on Strawberry notch homologue</fullName>
    </submittedName>
</protein>
<dbReference type="PANTHER" id="PTHR12706:SF30">
    <property type="entry name" value="PROTEIN STRAWBERRY NOTCH-RELATED"/>
    <property type="match status" value="1"/>
</dbReference>
<dbReference type="EMBL" id="FNOY01000066">
    <property type="protein sequence ID" value="SDY81285.1"/>
    <property type="molecule type" value="Genomic_DNA"/>
</dbReference>
<evidence type="ECO:0000259" key="3">
    <source>
        <dbReference type="Pfam" id="PF13871"/>
    </source>
</evidence>
<feature type="domain" description="Strawberry notch helicase C" evidence="3">
    <location>
        <begin position="980"/>
        <end position="1238"/>
    </location>
</feature>
<reference evidence="5 6" key="1">
    <citation type="submission" date="2016-10" db="EMBL/GenBank/DDBJ databases">
        <authorList>
            <person name="de Groot N.N."/>
        </authorList>
    </citation>
    <scope>NUCLEOTIDE SEQUENCE [LARGE SCALE GENOMIC DNA]</scope>
    <source>
        <strain evidence="5 6">Nm1</strain>
    </source>
</reference>
<evidence type="ECO:0000256" key="1">
    <source>
        <dbReference type="ARBA" id="ARBA00006992"/>
    </source>
</evidence>
<dbReference type="InterPro" id="IPR039187">
    <property type="entry name" value="SNO_AAA"/>
</dbReference>
<dbReference type="STRING" id="44576.SAMN05421881_10661"/>
<dbReference type="InterPro" id="IPR026937">
    <property type="entry name" value="SBNO_Helicase_C_dom"/>
</dbReference>
<comment type="similarity">
    <text evidence="1">Belongs to the SBNO family.</text>
</comment>
<evidence type="ECO:0000313" key="6">
    <source>
        <dbReference type="Proteomes" id="UP000198640"/>
    </source>
</evidence>
<evidence type="ECO:0000259" key="4">
    <source>
        <dbReference type="Pfam" id="PF13872"/>
    </source>
</evidence>
<sequence length="1320" mass="144072">MGKKSPNSRQLSLFDDWLVDATPAAPEAIQEPVQPEVVVTPVHPPNIDESRYQLAMGLAAKLNSEGEITNAFLTRTANRIFGGTQSEGTYSPKDAYDAMETSFNLHLLATEPANWIDNGAEWAQAKAAELTQRIQRLPTQTRRDPEMDEFQQFSTPPALAFVANWAANVQPTDRMMEPSAGTGDLAIWSRIAGADIVLNELAPRRHALLTQLFPDATLFRENAEQLNNVLPADTVPTVIVMNPPFSSTAGRVQGQRSNANGARHIEQALLRLGDGGRLVAIVGQGMAYDRPAFRDWWREIEAKYDVRANIGIAGREYAKYGTNFDNQILVIDKTGPTIQPVLTGQVAAVAELPALLEGIRNDRKHLQRKLIESTSRDNSDAVRDSIRPEPGTDDFGTDSRGARTQSIGNADDSGAAATDSEAGGESATGHESDDGIGTRSDVRDNVTGEPGGSGGNDFGGAGSVVEGSGTGIAVEATETVAGEFTDSVFARYTPQRLSIPDAHAHPGKLVQSAAMSAVEPPAPTYTPALPARVVRQGLLSIAQLESIVYAGQAHSEVLPNGSRKGFFIGDGTGVGKGREISGIILDNLAQGRKKAVWVSFNEGLINDARRDYSSVGGNPDSIFFQGKAKAGNELTQPDGILFTTYSTLRSGEKKQATDLGQKGGKSRLQQMVEWLGKDFDGVIAFDEAHSMGNAIAIKGKRGVRKPSQQAIAGINLQRELPNARVVYVSATGATEVSNLSYADRLGLWGEGTPFADANAFINGVSAGGIASMELISRDMKAMGMYLARSLSYDGVSYERMEHTLSELQKDIYNELAGAWQIVLNNVEKALEITQAGKSGPGKSAALAQFWGAHQRFFNQIITAMQTPAVIEHIQQQLDAGHAAVIQIVNTNEAAQERIIADAMANNSDLEDLDFTPSQMLMDYVRNGFPVAAFEETKDDNGNAIYVPVRDAEGNQVFDREAIALRDQLLTNLQHIRVPENPLDSIINAFGPDTVAEITGRGRRFVQVRDDEGNLKVVEEKRGKNSSRVDAELFQADKKKILIFSGAGGTGYSFHADNTAANTRKRIHYILQPGWRADAAVQGFGRTHRTNQATEPHYVLPTTNLKAQKRFVSSIARRLDQLGALTRGQRQATSQGMFTASDNLESEYAKIALYTFFVDLYHNRTGLSFQSVTREMGLNLLDRDGAFDQSKIPDIPQFLNRLLSLKTDQQNAVFDEFESRLVEAVEYAKQHGLYDEGLQTLRALNIQKTRDEVAYEDAKTGAQTRYVEFAVTNELHYVEWDEIAAIARKQQEKPGTLSGWFVHEHGRNKDNVFFMDPPVSE</sequence>
<dbReference type="CDD" id="cd02440">
    <property type="entry name" value="AdoMet_MTases"/>
    <property type="match status" value="1"/>
</dbReference>
<keyword evidence="6" id="KW-1185">Reference proteome</keyword>
<dbReference type="InterPro" id="IPR029063">
    <property type="entry name" value="SAM-dependent_MTases_sf"/>
</dbReference>
<dbReference type="InterPro" id="IPR026741">
    <property type="entry name" value="SNO"/>
</dbReference>
<gene>
    <name evidence="5" type="ORF">SAMN05421881_10661</name>
</gene>
<feature type="compositionally biased region" description="Basic and acidic residues" evidence="2">
    <location>
        <begin position="370"/>
        <end position="387"/>
    </location>
</feature>
<evidence type="ECO:0000313" key="5">
    <source>
        <dbReference type="EMBL" id="SDY81285.1"/>
    </source>
</evidence>
<feature type="region of interest" description="Disordered" evidence="2">
    <location>
        <begin position="370"/>
        <end position="464"/>
    </location>
</feature>
<name>A0A1H3MYI9_9PROT</name>